<dbReference type="InterPro" id="IPR006115">
    <property type="entry name" value="6PGDH_NADP-bd"/>
</dbReference>
<dbReference type="SUPFAM" id="SSF48179">
    <property type="entry name" value="6-phosphogluconate dehydrogenase C-terminal domain-like"/>
    <property type="match status" value="1"/>
</dbReference>
<dbReference type="GO" id="GO:0016491">
    <property type="term" value="F:oxidoreductase activity"/>
    <property type="evidence" value="ECO:0007669"/>
    <property type="project" value="UniProtKB-KW"/>
</dbReference>
<evidence type="ECO:0000256" key="4">
    <source>
        <dbReference type="PIRSR" id="PIRSR000103-1"/>
    </source>
</evidence>
<organism evidence="7 8">
    <name type="scientific">Thetidibacter halocola</name>
    <dbReference type="NCBI Taxonomy" id="2827239"/>
    <lineage>
        <taxon>Bacteria</taxon>
        <taxon>Pseudomonadati</taxon>
        <taxon>Pseudomonadota</taxon>
        <taxon>Alphaproteobacteria</taxon>
        <taxon>Rhodobacterales</taxon>
        <taxon>Roseobacteraceae</taxon>
        <taxon>Thetidibacter</taxon>
    </lineage>
</organism>
<keyword evidence="2" id="KW-0560">Oxidoreductase</keyword>
<evidence type="ECO:0000313" key="7">
    <source>
        <dbReference type="EMBL" id="MBS0126501.1"/>
    </source>
</evidence>
<dbReference type="PROSITE" id="PS00895">
    <property type="entry name" value="3_HYDROXYISOBUT_DH"/>
    <property type="match status" value="1"/>
</dbReference>
<feature type="domain" description="3-hydroxyisobutyrate dehydrogenase-like NAD-binding" evidence="6">
    <location>
        <begin position="170"/>
        <end position="289"/>
    </location>
</feature>
<feature type="active site" evidence="4">
    <location>
        <position position="176"/>
    </location>
</feature>
<dbReference type="Gene3D" id="1.10.1040.10">
    <property type="entry name" value="N-(1-d-carboxylethyl)-l-norvaline Dehydrogenase, domain 2"/>
    <property type="match status" value="1"/>
</dbReference>
<feature type="domain" description="6-phosphogluconate dehydrogenase NADP-binding" evidence="5">
    <location>
        <begin position="10"/>
        <end position="167"/>
    </location>
</feature>
<keyword evidence="8" id="KW-1185">Reference proteome</keyword>
<evidence type="ECO:0000256" key="1">
    <source>
        <dbReference type="ARBA" id="ARBA00009080"/>
    </source>
</evidence>
<evidence type="ECO:0000256" key="2">
    <source>
        <dbReference type="ARBA" id="ARBA00023002"/>
    </source>
</evidence>
<dbReference type="InterPro" id="IPR029154">
    <property type="entry name" value="HIBADH-like_NADP-bd"/>
</dbReference>
<evidence type="ECO:0000259" key="5">
    <source>
        <dbReference type="Pfam" id="PF03446"/>
    </source>
</evidence>
<dbReference type="Pfam" id="PF03446">
    <property type="entry name" value="NAD_binding_2"/>
    <property type="match status" value="1"/>
</dbReference>
<sequence length="294" mass="30471">MTQDPRLPPVGFIGLGIMGQHMAGHLLDAGYPLHVYNRTASRTAALVERGATAHDTPAGFACCEVVITMVGYPSDVEQVYLGAEGLLAHAKAGTTLIDMTTSSPELAARIAALGAENGIGCLDAPVSGGDVGARDAKLAIMVGGDVADFNRAMPLFQKMGAKIAHMGPAGAGQHTKMANQIAIASTVMGTCESLAYARAAGLDAAQVLEAIGTGAAGSFQLNVLGPKMLKGDFAPGFFVHHFVKDMSIALAEAERLKLDLPGLALARKLFDRLVEQGHDQDGTQGLFRLYGAST</sequence>
<dbReference type="GO" id="GO:0050661">
    <property type="term" value="F:NADP binding"/>
    <property type="evidence" value="ECO:0007669"/>
    <property type="project" value="InterPro"/>
</dbReference>
<dbReference type="PANTHER" id="PTHR43060:SF15">
    <property type="entry name" value="3-HYDROXYISOBUTYRATE DEHYDROGENASE-LIKE 1, MITOCHONDRIAL-RELATED"/>
    <property type="match status" value="1"/>
</dbReference>
<dbReference type="RefSeq" id="WP_212538463.1">
    <property type="nucleotide sequence ID" value="NZ_JAGTUU010000010.1"/>
</dbReference>
<dbReference type="AlphaFoldDB" id="A0A8J7WIZ5"/>
<comment type="similarity">
    <text evidence="1">Belongs to the HIBADH-related family.</text>
</comment>
<dbReference type="Proteomes" id="UP000681356">
    <property type="component" value="Unassembled WGS sequence"/>
</dbReference>
<dbReference type="SUPFAM" id="SSF51735">
    <property type="entry name" value="NAD(P)-binding Rossmann-fold domains"/>
    <property type="match status" value="1"/>
</dbReference>
<evidence type="ECO:0000313" key="8">
    <source>
        <dbReference type="Proteomes" id="UP000681356"/>
    </source>
</evidence>
<keyword evidence="3" id="KW-0520">NAD</keyword>
<dbReference type="Gene3D" id="3.40.50.720">
    <property type="entry name" value="NAD(P)-binding Rossmann-like Domain"/>
    <property type="match status" value="1"/>
</dbReference>
<dbReference type="InterPro" id="IPR002204">
    <property type="entry name" value="3-OH-isobutyrate_DH-rel_CS"/>
</dbReference>
<accession>A0A8J7WIZ5</accession>
<name>A0A8J7WIZ5_9RHOB</name>
<dbReference type="InterPro" id="IPR015815">
    <property type="entry name" value="HIBADH-related"/>
</dbReference>
<comment type="caution">
    <text evidence="7">The sequence shown here is derived from an EMBL/GenBank/DDBJ whole genome shotgun (WGS) entry which is preliminary data.</text>
</comment>
<dbReference type="InterPro" id="IPR013328">
    <property type="entry name" value="6PGD_dom2"/>
</dbReference>
<dbReference type="InterPro" id="IPR036291">
    <property type="entry name" value="NAD(P)-bd_dom_sf"/>
</dbReference>
<dbReference type="EMBL" id="JAGTUU010000010">
    <property type="protein sequence ID" value="MBS0126501.1"/>
    <property type="molecule type" value="Genomic_DNA"/>
</dbReference>
<dbReference type="PIRSF" id="PIRSF000103">
    <property type="entry name" value="HIBADH"/>
    <property type="match status" value="1"/>
</dbReference>
<dbReference type="GO" id="GO:0051287">
    <property type="term" value="F:NAD binding"/>
    <property type="evidence" value="ECO:0007669"/>
    <property type="project" value="InterPro"/>
</dbReference>
<evidence type="ECO:0000256" key="3">
    <source>
        <dbReference type="ARBA" id="ARBA00023027"/>
    </source>
</evidence>
<evidence type="ECO:0000259" key="6">
    <source>
        <dbReference type="Pfam" id="PF14833"/>
    </source>
</evidence>
<dbReference type="PANTHER" id="PTHR43060">
    <property type="entry name" value="3-HYDROXYISOBUTYRATE DEHYDROGENASE-LIKE 1, MITOCHONDRIAL-RELATED"/>
    <property type="match status" value="1"/>
</dbReference>
<dbReference type="GO" id="GO:0016054">
    <property type="term" value="P:organic acid catabolic process"/>
    <property type="evidence" value="ECO:0007669"/>
    <property type="project" value="UniProtKB-ARBA"/>
</dbReference>
<proteinExistence type="inferred from homology"/>
<reference evidence="7" key="1">
    <citation type="submission" date="2021-04" db="EMBL/GenBank/DDBJ databases">
        <authorList>
            <person name="Yoon J."/>
        </authorList>
    </citation>
    <scope>NUCLEOTIDE SEQUENCE</scope>
    <source>
        <strain evidence="7">KMU-90</strain>
    </source>
</reference>
<protein>
    <submittedName>
        <fullName evidence="7">NAD(P)-dependent oxidoreductase</fullName>
    </submittedName>
</protein>
<gene>
    <name evidence="7" type="ORF">KB874_20680</name>
</gene>
<dbReference type="InterPro" id="IPR008927">
    <property type="entry name" value="6-PGluconate_DH-like_C_sf"/>
</dbReference>
<dbReference type="Pfam" id="PF14833">
    <property type="entry name" value="NAD_binding_11"/>
    <property type="match status" value="1"/>
</dbReference>